<reference evidence="4 5" key="1">
    <citation type="submission" date="2021-02" db="EMBL/GenBank/DDBJ databases">
        <title>Streptomyces spirodelae sp. nov., isolated from duckweed.</title>
        <authorList>
            <person name="Saimee Y."/>
            <person name="Duangmal K."/>
        </authorList>
    </citation>
    <scope>NUCLEOTIDE SEQUENCE [LARGE SCALE GENOMIC DNA]</scope>
    <source>
        <strain evidence="4 5">DSM 42105</strain>
    </source>
</reference>
<keyword evidence="2 4" id="KW-0808">Transferase</keyword>
<comment type="pathway">
    <text evidence="2">Cofactor biosynthesis; tetrahydrofolate biosynthesis; 7,8-dihydrofolate from 2-amino-4-hydroxy-6-hydroxymethyl-7,8-dihydropteridine diphosphate and 4-aminobenzoate: step 1/2.</text>
</comment>
<proteinExistence type="inferred from homology"/>
<dbReference type="EMBL" id="JAFFZM010000006">
    <property type="protein sequence ID" value="MBO8198932.1"/>
    <property type="molecule type" value="Genomic_DNA"/>
</dbReference>
<evidence type="ECO:0000259" key="3">
    <source>
        <dbReference type="PROSITE" id="PS50972"/>
    </source>
</evidence>
<sequence>MLRLGTREFGEREPVIMAIVNRTPDSFYDRGATFRDEPALDRVEQAVAEGAAVIDIGGVKAGPGDEVTAEEEARRTVGFVAEVRRRWPDVVISVDTWRHEVGEAVCEAGADLLNDAWGGIDPRLAEVAARYGAGLVCTHAGGAEPRTRPHRVAYEPAADAGAQGARGPSGVVDDILRVTLGLAERAVELGVRRDGILIDPGHDFGKSTRHSLEATRELTRLTETGWPVLVSLSNKDFVGETLDRPVKERLIGTLATTAVSAWLGARVYRVHEVAETKQVLDMVASIAGHRAPAVARRGLA</sequence>
<dbReference type="InterPro" id="IPR000489">
    <property type="entry name" value="Pterin-binding_dom"/>
</dbReference>
<comment type="similarity">
    <text evidence="1 2">Belongs to the DHPS family.</text>
</comment>
<dbReference type="PANTHER" id="PTHR20941">
    <property type="entry name" value="FOLATE SYNTHESIS PROTEINS"/>
    <property type="match status" value="1"/>
</dbReference>
<gene>
    <name evidence="4" type="primary">folP</name>
    <name evidence="4" type="ORF">JW613_11525</name>
</gene>
<evidence type="ECO:0000256" key="2">
    <source>
        <dbReference type="RuleBase" id="RU361205"/>
    </source>
</evidence>
<organism evidence="4 5">
    <name type="scientific">Streptomyces smyrnaeus</name>
    <dbReference type="NCBI Taxonomy" id="1387713"/>
    <lineage>
        <taxon>Bacteria</taxon>
        <taxon>Bacillati</taxon>
        <taxon>Actinomycetota</taxon>
        <taxon>Actinomycetes</taxon>
        <taxon>Kitasatosporales</taxon>
        <taxon>Streptomycetaceae</taxon>
        <taxon>Streptomyces</taxon>
    </lineage>
</organism>
<dbReference type="PANTHER" id="PTHR20941:SF8">
    <property type="entry name" value="INACTIVE DIHYDROPTEROATE SYNTHASE 2"/>
    <property type="match status" value="1"/>
</dbReference>
<accession>A0ABS3XU59</accession>
<dbReference type="EC" id="2.5.1.15" evidence="2"/>
<evidence type="ECO:0000313" key="5">
    <source>
        <dbReference type="Proteomes" id="UP000721954"/>
    </source>
</evidence>
<comment type="function">
    <text evidence="2">Catalyzes the condensation of para-aminobenzoate (pABA) with 6-hydroxymethyl-7,8-dihydropterin diphosphate (DHPt-PP) to form 7,8-dihydropteroate (H2Pte), the immediate precursor of folate derivatives.</text>
</comment>
<comment type="caution">
    <text evidence="4">The sequence shown here is derived from an EMBL/GenBank/DDBJ whole genome shotgun (WGS) entry which is preliminary data.</text>
</comment>
<dbReference type="GeneID" id="96259241"/>
<dbReference type="InterPro" id="IPR045031">
    <property type="entry name" value="DHP_synth-like"/>
</dbReference>
<evidence type="ECO:0000256" key="1">
    <source>
        <dbReference type="ARBA" id="ARBA00009503"/>
    </source>
</evidence>
<dbReference type="PROSITE" id="PS00792">
    <property type="entry name" value="DHPS_1"/>
    <property type="match status" value="1"/>
</dbReference>
<protein>
    <recommendedName>
        <fullName evidence="2">Dihydropteroate synthase</fullName>
        <shortName evidence="2">DHPS</shortName>
        <ecNumber evidence="2">2.5.1.15</ecNumber>
    </recommendedName>
    <alternativeName>
        <fullName evidence="2">Dihydropteroate pyrophosphorylase</fullName>
    </alternativeName>
</protein>
<feature type="domain" description="Pterin-binding" evidence="3">
    <location>
        <begin position="14"/>
        <end position="281"/>
    </location>
</feature>
<dbReference type="Pfam" id="PF00809">
    <property type="entry name" value="Pterin_bind"/>
    <property type="match status" value="1"/>
</dbReference>
<dbReference type="Gene3D" id="3.20.20.20">
    <property type="entry name" value="Dihydropteroate synthase-like"/>
    <property type="match status" value="1"/>
</dbReference>
<dbReference type="PROSITE" id="PS00793">
    <property type="entry name" value="DHPS_2"/>
    <property type="match status" value="1"/>
</dbReference>
<dbReference type="PROSITE" id="PS50972">
    <property type="entry name" value="PTERIN_BINDING"/>
    <property type="match status" value="1"/>
</dbReference>
<keyword evidence="2" id="KW-0479">Metal-binding</keyword>
<comment type="cofactor">
    <cofactor evidence="2">
        <name>Mg(2+)</name>
        <dbReference type="ChEBI" id="CHEBI:18420"/>
    </cofactor>
</comment>
<dbReference type="CDD" id="cd00739">
    <property type="entry name" value="DHPS"/>
    <property type="match status" value="1"/>
</dbReference>
<dbReference type="GO" id="GO:0004156">
    <property type="term" value="F:dihydropteroate synthase activity"/>
    <property type="evidence" value="ECO:0007669"/>
    <property type="project" value="UniProtKB-EC"/>
</dbReference>
<dbReference type="NCBIfam" id="TIGR01496">
    <property type="entry name" value="DHPS"/>
    <property type="match status" value="1"/>
</dbReference>
<dbReference type="SUPFAM" id="SSF51717">
    <property type="entry name" value="Dihydropteroate synthetase-like"/>
    <property type="match status" value="1"/>
</dbReference>
<dbReference type="InterPro" id="IPR011005">
    <property type="entry name" value="Dihydropteroate_synth-like_sf"/>
</dbReference>
<name>A0ABS3XU59_9ACTN</name>
<keyword evidence="2" id="KW-0460">Magnesium</keyword>
<keyword evidence="2" id="KW-0289">Folate biosynthesis</keyword>
<keyword evidence="5" id="KW-1185">Reference proteome</keyword>
<dbReference type="InterPro" id="IPR006390">
    <property type="entry name" value="DHP_synth_dom"/>
</dbReference>
<dbReference type="Proteomes" id="UP000721954">
    <property type="component" value="Unassembled WGS sequence"/>
</dbReference>
<dbReference type="RefSeq" id="WP_209210721.1">
    <property type="nucleotide sequence ID" value="NZ_JAFFZM010000006.1"/>
</dbReference>
<evidence type="ECO:0000313" key="4">
    <source>
        <dbReference type="EMBL" id="MBO8198932.1"/>
    </source>
</evidence>